<sequence>MKEFLSILFVLLLISCKQGNKETILIKGTFKEEKLDSLTRINNPEIENLLKLEENFFCGEGYRFENMEMLTKKDFDVTFSVIEKMLYANQYKEPTYKVFKEKILTCFGIDVDNYSEDMIIIYRNDNFEEPSEIHDPYFEMRGDHCVYDFCFSNLFISKKKKIITLMLPLRDIYDNRNQSIKPHKEIIALNRYLFNDDKEQMNYLANEKHFMYHLWSLFRFESTIEEANKNSIEFFYTDYPEDKEYKIGEKFFSKNKKGKLFIESRMLNTIVKLFEEKKHFKYIYPLKTYASYLINDKYKRQFTQNEKNKIIAYLANTYDPLFEQYYDGEEEYDETTILYDYKDHIGEGEWEKVKEEYKKNNYYNLPYLLPMIENADEYGTFLNNYKDYIRGEAE</sequence>
<keyword evidence="2" id="KW-1185">Reference proteome</keyword>
<dbReference type="RefSeq" id="WP_198467772.1">
    <property type="nucleotide sequence ID" value="NZ_JAEFDC010000030.1"/>
</dbReference>
<gene>
    <name evidence="1" type="ORF">I7X30_14405</name>
</gene>
<dbReference type="Proteomes" id="UP000641139">
    <property type="component" value="Unassembled WGS sequence"/>
</dbReference>
<evidence type="ECO:0000313" key="1">
    <source>
        <dbReference type="EMBL" id="MBI1648241.1"/>
    </source>
</evidence>
<evidence type="ECO:0000313" key="2">
    <source>
        <dbReference type="Proteomes" id="UP000641139"/>
    </source>
</evidence>
<reference evidence="1 2" key="1">
    <citation type="journal article" date="2021" name="Int. J. Syst. Evol. Microbiol.">
        <title>Capnocytophaga periodontitidis sp. nov., isolated from subgingival plaque of periodontitis patient.</title>
        <authorList>
            <person name="Zhang Y."/>
            <person name="Qiao D."/>
            <person name="Shi W."/>
            <person name="Wu D."/>
            <person name="Cai M."/>
        </authorList>
    </citation>
    <scope>NUCLEOTIDE SEQUENCE [LARGE SCALE GENOMIC DNA]</scope>
    <source>
        <strain evidence="1 2">051621</strain>
    </source>
</reference>
<dbReference type="EMBL" id="JAEFDC010000030">
    <property type="protein sequence ID" value="MBI1648241.1"/>
    <property type="molecule type" value="Genomic_DNA"/>
</dbReference>
<proteinExistence type="predicted"/>
<evidence type="ECO:0008006" key="3">
    <source>
        <dbReference type="Google" id="ProtNLM"/>
    </source>
</evidence>
<accession>A0ABS0SSU5</accession>
<comment type="caution">
    <text evidence="1">The sequence shown here is derived from an EMBL/GenBank/DDBJ whole genome shotgun (WGS) entry which is preliminary data.</text>
</comment>
<name>A0ABS0SSU5_9FLAO</name>
<protein>
    <recommendedName>
        <fullName evidence="3">Lipoprotein</fullName>
    </recommendedName>
</protein>
<dbReference type="PROSITE" id="PS51257">
    <property type="entry name" value="PROKAR_LIPOPROTEIN"/>
    <property type="match status" value="1"/>
</dbReference>
<organism evidence="1 2">
    <name type="scientific">Capnocytophaga periodontitidis</name>
    <dbReference type="NCBI Taxonomy" id="2795027"/>
    <lineage>
        <taxon>Bacteria</taxon>
        <taxon>Pseudomonadati</taxon>
        <taxon>Bacteroidota</taxon>
        <taxon>Flavobacteriia</taxon>
        <taxon>Flavobacteriales</taxon>
        <taxon>Flavobacteriaceae</taxon>
        <taxon>Capnocytophaga</taxon>
    </lineage>
</organism>